<dbReference type="Gene3D" id="1.25.10.10">
    <property type="entry name" value="Leucine-rich Repeat Variant"/>
    <property type="match status" value="1"/>
</dbReference>
<protein>
    <recommendedName>
        <fullName evidence="4">HEAT repeat domain-containing protein</fullName>
    </recommendedName>
</protein>
<name>M7N5A1_9BACT</name>
<comment type="caution">
    <text evidence="2">The sequence shown here is derived from an EMBL/GenBank/DDBJ whole genome shotgun (WGS) entry which is preliminary data.</text>
</comment>
<gene>
    <name evidence="2" type="ORF">ADICEAN_02444</name>
</gene>
<dbReference type="eggNOG" id="COG1413">
    <property type="taxonomic scope" value="Bacteria"/>
</dbReference>
<dbReference type="STRING" id="1279009.ADICEAN_02444"/>
<evidence type="ECO:0000313" key="2">
    <source>
        <dbReference type="EMBL" id="EMR02401.1"/>
    </source>
</evidence>
<proteinExistence type="predicted"/>
<dbReference type="Proteomes" id="UP000011910">
    <property type="component" value="Unassembled WGS sequence"/>
</dbReference>
<dbReference type="InterPro" id="IPR021133">
    <property type="entry name" value="HEAT_type_2"/>
</dbReference>
<evidence type="ECO:0000313" key="3">
    <source>
        <dbReference type="Proteomes" id="UP000011910"/>
    </source>
</evidence>
<dbReference type="InterPro" id="IPR011989">
    <property type="entry name" value="ARM-like"/>
</dbReference>
<reference evidence="2 3" key="1">
    <citation type="journal article" date="2013" name="Genome Announc.">
        <title>Draft Genome Sequence of Cesiribacter andamanensis Strain AMV16T, Isolated from a Soil Sample from a Mud Volcano in the Andaman Islands, India.</title>
        <authorList>
            <person name="Shivaji S."/>
            <person name="Ara S."/>
            <person name="Begum Z."/>
            <person name="Srinivas T.N."/>
            <person name="Singh A."/>
            <person name="Kumar Pinnaka A."/>
        </authorList>
    </citation>
    <scope>NUCLEOTIDE SEQUENCE [LARGE SCALE GENOMIC DNA]</scope>
    <source>
        <strain evidence="2 3">AMV16</strain>
    </source>
</reference>
<evidence type="ECO:0008006" key="4">
    <source>
        <dbReference type="Google" id="ProtNLM"/>
    </source>
</evidence>
<sequence length="254" mass="28041">MRNWDNVRELLERYYEGETTVAEEQQLRQLLQEPALPPDLQAEARLLHWPLAERQIQSPLSAEALMAPLALPAAEPKVRLLWGWAWQVAAAVSLLVVGFALGRGGAGAVPAEEQPTATELTALRQELSELKGLLQAGATTGQRLQAVTVAATTPQADAELLMALIHTLHFDENVNVRLAAVEALMNYQQHPQVRRALIHSLGIQTDPNVQLALIHGLTRLGEKEAVPQLQKMLQDEELQQVVRQQVNESISLLI</sequence>
<keyword evidence="1" id="KW-1133">Transmembrane helix</keyword>
<organism evidence="2 3">
    <name type="scientific">Cesiribacter andamanensis AMV16</name>
    <dbReference type="NCBI Taxonomy" id="1279009"/>
    <lineage>
        <taxon>Bacteria</taxon>
        <taxon>Pseudomonadati</taxon>
        <taxon>Bacteroidota</taxon>
        <taxon>Cytophagia</taxon>
        <taxon>Cytophagales</taxon>
        <taxon>Cesiribacteraceae</taxon>
        <taxon>Cesiribacter</taxon>
    </lineage>
</organism>
<dbReference type="AlphaFoldDB" id="M7N5A1"/>
<feature type="transmembrane region" description="Helical" evidence="1">
    <location>
        <begin position="81"/>
        <end position="101"/>
    </location>
</feature>
<dbReference type="SUPFAM" id="SSF48371">
    <property type="entry name" value="ARM repeat"/>
    <property type="match status" value="1"/>
</dbReference>
<keyword evidence="3" id="KW-1185">Reference proteome</keyword>
<keyword evidence="1" id="KW-0472">Membrane</keyword>
<dbReference type="Pfam" id="PF13646">
    <property type="entry name" value="HEAT_2"/>
    <property type="match status" value="1"/>
</dbReference>
<dbReference type="EMBL" id="AODQ01000059">
    <property type="protein sequence ID" value="EMR02401.1"/>
    <property type="molecule type" value="Genomic_DNA"/>
</dbReference>
<accession>M7N5A1</accession>
<dbReference type="PROSITE" id="PS50077">
    <property type="entry name" value="HEAT_REPEAT"/>
    <property type="match status" value="1"/>
</dbReference>
<dbReference type="OrthoDB" id="978644at2"/>
<evidence type="ECO:0000256" key="1">
    <source>
        <dbReference type="SAM" id="Phobius"/>
    </source>
</evidence>
<keyword evidence="1" id="KW-0812">Transmembrane</keyword>
<dbReference type="InterPro" id="IPR016024">
    <property type="entry name" value="ARM-type_fold"/>
</dbReference>
<dbReference type="RefSeq" id="WP_009195835.1">
    <property type="nucleotide sequence ID" value="NZ_AODQ01000059.1"/>
</dbReference>